<comment type="caution">
    <text evidence="5">The sequence shown here is derived from an EMBL/GenBank/DDBJ whole genome shotgun (WGS) entry which is preliminary data.</text>
</comment>
<evidence type="ECO:0000256" key="3">
    <source>
        <dbReference type="ARBA" id="ARBA00022490"/>
    </source>
</evidence>
<proteinExistence type="inferred from homology"/>
<keyword evidence="3" id="KW-0963">Cytoplasm</keyword>
<dbReference type="OrthoDB" id="5175124at2"/>
<dbReference type="AlphaFoldDB" id="A0A563F0Z6"/>
<reference evidence="5 6" key="1">
    <citation type="submission" date="2019-07" db="EMBL/GenBank/DDBJ databases">
        <title>Lentzea xizangensis sp. nov., isolated from Qinghai-Tibetan Plateau Soils.</title>
        <authorList>
            <person name="Huang J."/>
        </authorList>
    </citation>
    <scope>NUCLEOTIDE SEQUENCE [LARGE SCALE GENOMIC DNA]</scope>
    <source>
        <strain evidence="5 6">FXJ1.1311</strain>
    </source>
</reference>
<evidence type="ECO:0000256" key="1">
    <source>
        <dbReference type="ARBA" id="ARBA00004496"/>
    </source>
</evidence>
<protein>
    <submittedName>
        <fullName evidence="5">ESX secretion-associated protein EspG</fullName>
    </submittedName>
</protein>
<dbReference type="RefSeq" id="WP_146349842.1">
    <property type="nucleotide sequence ID" value="NZ_VOBR01000003.1"/>
</dbReference>
<evidence type="ECO:0000256" key="4">
    <source>
        <dbReference type="ARBA" id="ARBA00023186"/>
    </source>
</evidence>
<dbReference type="Proteomes" id="UP000316639">
    <property type="component" value="Unassembled WGS sequence"/>
</dbReference>
<keyword evidence="6" id="KW-1185">Reference proteome</keyword>
<organism evidence="5 6">
    <name type="scientific">Lentzea tibetensis</name>
    <dbReference type="NCBI Taxonomy" id="2591470"/>
    <lineage>
        <taxon>Bacteria</taxon>
        <taxon>Bacillati</taxon>
        <taxon>Actinomycetota</taxon>
        <taxon>Actinomycetes</taxon>
        <taxon>Pseudonocardiales</taxon>
        <taxon>Pseudonocardiaceae</taxon>
        <taxon>Lentzea</taxon>
    </lineage>
</organism>
<comment type="similarity">
    <text evidence="2">Belongs to the EspG family.</text>
</comment>
<gene>
    <name evidence="5" type="ORF">FKR81_05600</name>
</gene>
<evidence type="ECO:0000256" key="2">
    <source>
        <dbReference type="ARBA" id="ARBA00006411"/>
    </source>
</evidence>
<dbReference type="Pfam" id="PF14011">
    <property type="entry name" value="ESX-1_EspG"/>
    <property type="match status" value="1"/>
</dbReference>
<accession>A0A563F0Z6</accession>
<keyword evidence="4" id="KW-0143">Chaperone</keyword>
<evidence type="ECO:0000313" key="5">
    <source>
        <dbReference type="EMBL" id="TWP53431.1"/>
    </source>
</evidence>
<dbReference type="InterPro" id="IPR025734">
    <property type="entry name" value="EspG"/>
</dbReference>
<name>A0A563F0Z6_9PSEU</name>
<comment type="subcellular location">
    <subcellularLocation>
        <location evidence="1">Cytoplasm</location>
    </subcellularLocation>
</comment>
<evidence type="ECO:0000313" key="6">
    <source>
        <dbReference type="Proteomes" id="UP000316639"/>
    </source>
</evidence>
<dbReference type="EMBL" id="VOBR01000003">
    <property type="protein sequence ID" value="TWP53431.1"/>
    <property type="molecule type" value="Genomic_DNA"/>
</dbReference>
<sequence length="251" mass="27901">MKNIATLSLPAFEVLWEDLRAGSIPHPFDVQSHGETIEERNRIKAAVHTDLERRNLARRGRPEPELEDALMLLARPELRIVALGMPDKKTETLLRASVVARGSYAVLVQQDEKSVSLNLVQDNALVPALVGLLPQMRPGPGKLVTLNVAALKQQPEQQQGFRQTVRMTPNEDVRLFQQMMSNPPIGTGHFTVTLEQGRTKKNFPPVTWVDTEAGRYVNTPGRTPDWITVAPADNNGVARQLAQVLSLTSQR</sequence>